<gene>
    <name evidence="1" type="ORF">C882_4019</name>
</gene>
<dbReference type="AlphaFoldDB" id="K9HTV2"/>
<reference evidence="1 2" key="1">
    <citation type="journal article" date="2013" name="Genome Announc.">
        <title>Draft Genome Sequence of an Alphaproteobacterium, Caenispirillum salinarum AK4(T), Isolated from a Solar Saltern.</title>
        <authorList>
            <person name="Khatri I."/>
            <person name="Singh A."/>
            <person name="Korpole S."/>
            <person name="Pinnaka A.K."/>
            <person name="Subramanian S."/>
        </authorList>
    </citation>
    <scope>NUCLEOTIDE SEQUENCE [LARGE SCALE GENOMIC DNA]</scope>
    <source>
        <strain evidence="1 2">AK4</strain>
    </source>
</reference>
<comment type="caution">
    <text evidence="1">The sequence shown here is derived from an EMBL/GenBank/DDBJ whole genome shotgun (WGS) entry which is preliminary data.</text>
</comment>
<evidence type="ECO:0000313" key="2">
    <source>
        <dbReference type="Proteomes" id="UP000009881"/>
    </source>
</evidence>
<name>K9HTV2_9PROT</name>
<accession>K9HTV2</accession>
<proteinExistence type="predicted"/>
<dbReference type="Proteomes" id="UP000009881">
    <property type="component" value="Unassembled WGS sequence"/>
</dbReference>
<sequence>MLMETLTGTSLVLRGGSSTEILFLSPDGRAGVVTEGRGWKQMGAAEQWYVNAANDLCIRDRYMVHLDNKFGGTPRTFHQAGWCLEIAEISDGAVYIAWGDRIYYRGKAFQGDILNMAAREEKLRRYYNYWDTH</sequence>
<organism evidence="1 2">
    <name type="scientific">Caenispirillum salinarum AK4</name>
    <dbReference type="NCBI Taxonomy" id="1238182"/>
    <lineage>
        <taxon>Bacteria</taxon>
        <taxon>Pseudomonadati</taxon>
        <taxon>Pseudomonadota</taxon>
        <taxon>Alphaproteobacteria</taxon>
        <taxon>Rhodospirillales</taxon>
        <taxon>Novispirillaceae</taxon>
        <taxon>Caenispirillum</taxon>
    </lineage>
</organism>
<protein>
    <submittedName>
        <fullName evidence="1">Uncharacterized protein</fullName>
    </submittedName>
</protein>
<dbReference type="EMBL" id="ANHY01000006">
    <property type="protein sequence ID" value="EKV31646.1"/>
    <property type="molecule type" value="Genomic_DNA"/>
</dbReference>
<evidence type="ECO:0000313" key="1">
    <source>
        <dbReference type="EMBL" id="EKV31646.1"/>
    </source>
</evidence>
<keyword evidence="2" id="KW-1185">Reference proteome</keyword>